<dbReference type="KEGG" id="fvr:FVEG_02687"/>
<reference evidence="1 2" key="1">
    <citation type="journal article" date="2010" name="Nature">
        <title>Comparative genomics reveals mobile pathogenicity chromosomes in Fusarium.</title>
        <authorList>
            <person name="Ma L.J."/>
            <person name="van der Does H.C."/>
            <person name="Borkovich K.A."/>
            <person name="Coleman J.J."/>
            <person name="Daboussi M.J."/>
            <person name="Di Pietro A."/>
            <person name="Dufresne M."/>
            <person name="Freitag M."/>
            <person name="Grabherr M."/>
            <person name="Henrissat B."/>
            <person name="Houterman P.M."/>
            <person name="Kang S."/>
            <person name="Shim W.B."/>
            <person name="Woloshuk C."/>
            <person name="Xie X."/>
            <person name="Xu J.R."/>
            <person name="Antoniw J."/>
            <person name="Baker S.E."/>
            <person name="Bluhm B.H."/>
            <person name="Breakspear A."/>
            <person name="Brown D.W."/>
            <person name="Butchko R.A."/>
            <person name="Chapman S."/>
            <person name="Coulson R."/>
            <person name="Coutinho P.M."/>
            <person name="Danchin E.G."/>
            <person name="Diener A."/>
            <person name="Gale L.R."/>
            <person name="Gardiner D.M."/>
            <person name="Goff S."/>
            <person name="Hammond-Kosack K.E."/>
            <person name="Hilburn K."/>
            <person name="Hua-Van A."/>
            <person name="Jonkers W."/>
            <person name="Kazan K."/>
            <person name="Kodira C.D."/>
            <person name="Koehrsen M."/>
            <person name="Kumar L."/>
            <person name="Lee Y.H."/>
            <person name="Li L."/>
            <person name="Manners J.M."/>
            <person name="Miranda-Saavedra D."/>
            <person name="Mukherjee M."/>
            <person name="Park G."/>
            <person name="Park J."/>
            <person name="Park S.Y."/>
            <person name="Proctor R.H."/>
            <person name="Regev A."/>
            <person name="Ruiz-Roldan M.C."/>
            <person name="Sain D."/>
            <person name="Sakthikumar S."/>
            <person name="Sykes S."/>
            <person name="Schwartz D.C."/>
            <person name="Turgeon B.G."/>
            <person name="Wapinski I."/>
            <person name="Yoder O."/>
            <person name="Young S."/>
            <person name="Zeng Q."/>
            <person name="Zhou S."/>
            <person name="Galagan J."/>
            <person name="Cuomo C.A."/>
            <person name="Kistler H.C."/>
            <person name="Rep M."/>
        </authorList>
    </citation>
    <scope>NUCLEOTIDE SEQUENCE [LARGE SCALE GENOMIC DNA]</scope>
    <source>
        <strain evidence="2">M3125 / FGSC 7600</strain>
    </source>
</reference>
<name>W7LLC5_GIBM7</name>
<accession>W7LLC5</accession>
<dbReference type="RefSeq" id="XP_018746384.1">
    <property type="nucleotide sequence ID" value="XM_018890121.1"/>
</dbReference>
<dbReference type="AlphaFoldDB" id="W7LLC5"/>
<dbReference type="OrthoDB" id="10478890at2759"/>
<dbReference type="VEuPathDB" id="FungiDB:FVEG_02687"/>
<dbReference type="EMBL" id="DS022244">
    <property type="protein sequence ID" value="EWG40193.1"/>
    <property type="molecule type" value="Genomic_DNA"/>
</dbReference>
<evidence type="ECO:0000313" key="1">
    <source>
        <dbReference type="EMBL" id="EWG40193.1"/>
    </source>
</evidence>
<organism evidence="1 2">
    <name type="scientific">Gibberella moniliformis (strain M3125 / FGSC 7600)</name>
    <name type="common">Maize ear and stalk rot fungus</name>
    <name type="synonym">Fusarium verticillioides</name>
    <dbReference type="NCBI Taxonomy" id="334819"/>
    <lineage>
        <taxon>Eukaryota</taxon>
        <taxon>Fungi</taxon>
        <taxon>Dikarya</taxon>
        <taxon>Ascomycota</taxon>
        <taxon>Pezizomycotina</taxon>
        <taxon>Sordariomycetes</taxon>
        <taxon>Hypocreomycetidae</taxon>
        <taxon>Hypocreales</taxon>
        <taxon>Nectriaceae</taxon>
        <taxon>Fusarium</taxon>
        <taxon>Fusarium fujikuroi species complex</taxon>
    </lineage>
</organism>
<protein>
    <submittedName>
        <fullName evidence="1">Uncharacterized protein</fullName>
    </submittedName>
</protein>
<dbReference type="HOGENOM" id="CLU_136319_0_0_1"/>
<dbReference type="Proteomes" id="UP000009096">
    <property type="component" value="Chromosome 5"/>
</dbReference>
<sequence>MIHNGSKTQKPVVPVSRHYWNEYVWSGSQATTATQVVPKFLARPSHAGAGLTRTWVLQTHAPVPWVDHGSDYGVGVGVQGEKKKWNTYLRNTRSMANDDKILSTPQGWRLGELVAHEAEKSEAMIQSCFFPAQSAIAVV</sequence>
<keyword evidence="2" id="KW-1185">Reference proteome</keyword>
<dbReference type="GeneID" id="30060876"/>
<gene>
    <name evidence="1" type="ORF">FVEG_02687</name>
</gene>
<proteinExistence type="predicted"/>
<evidence type="ECO:0000313" key="2">
    <source>
        <dbReference type="Proteomes" id="UP000009096"/>
    </source>
</evidence>
<dbReference type="EMBL" id="CM000582">
    <property type="protein sequence ID" value="EWG40193.1"/>
    <property type="molecule type" value="Genomic_DNA"/>
</dbReference>